<dbReference type="EMBL" id="JADCNL010000002">
    <property type="protein sequence ID" value="KAG0492235.1"/>
    <property type="molecule type" value="Genomic_DNA"/>
</dbReference>
<evidence type="ECO:0000313" key="1">
    <source>
        <dbReference type="EMBL" id="KAG0492235.1"/>
    </source>
</evidence>
<dbReference type="Proteomes" id="UP000636800">
    <property type="component" value="Chromosome 2"/>
</dbReference>
<proteinExistence type="predicted"/>
<comment type="caution">
    <text evidence="1">The sequence shown here is derived from an EMBL/GenBank/DDBJ whole genome shotgun (WGS) entry which is preliminary data.</text>
</comment>
<evidence type="ECO:0000313" key="2">
    <source>
        <dbReference type="Proteomes" id="UP000636800"/>
    </source>
</evidence>
<keyword evidence="2" id="KW-1185">Reference proteome</keyword>
<accession>A0A835VCS9</accession>
<sequence length="170" mass="18804">MVLLESALAQVPLAKSSSWSNSDGSFLLRCGLGVGGQWRAIEVWSDVGDLMGLCHRMRKTFGRGFEADWCKLPWVECDLLVAQDHVGGQLVSQCGLVWVSVICLIGVGRCSFSSSTGWSYCTNCFIVYSALTRFRPFGQKTFGVRFLINMAKAEALDLFSEDALLMKERT</sequence>
<protein>
    <submittedName>
        <fullName evidence="1">Uncharacterized protein</fullName>
    </submittedName>
</protein>
<gene>
    <name evidence="1" type="ORF">HPP92_005633</name>
</gene>
<reference evidence="1 2" key="1">
    <citation type="journal article" date="2020" name="Nat. Food">
        <title>A phased Vanilla planifolia genome enables genetic improvement of flavour and production.</title>
        <authorList>
            <person name="Hasing T."/>
            <person name="Tang H."/>
            <person name="Brym M."/>
            <person name="Khazi F."/>
            <person name="Huang T."/>
            <person name="Chambers A.H."/>
        </authorList>
    </citation>
    <scope>NUCLEOTIDE SEQUENCE [LARGE SCALE GENOMIC DNA]</scope>
    <source>
        <tissue evidence="1">Leaf</tissue>
    </source>
</reference>
<organism evidence="1 2">
    <name type="scientific">Vanilla planifolia</name>
    <name type="common">Vanilla</name>
    <dbReference type="NCBI Taxonomy" id="51239"/>
    <lineage>
        <taxon>Eukaryota</taxon>
        <taxon>Viridiplantae</taxon>
        <taxon>Streptophyta</taxon>
        <taxon>Embryophyta</taxon>
        <taxon>Tracheophyta</taxon>
        <taxon>Spermatophyta</taxon>
        <taxon>Magnoliopsida</taxon>
        <taxon>Liliopsida</taxon>
        <taxon>Asparagales</taxon>
        <taxon>Orchidaceae</taxon>
        <taxon>Vanilloideae</taxon>
        <taxon>Vanilleae</taxon>
        <taxon>Vanilla</taxon>
    </lineage>
</organism>
<dbReference type="AlphaFoldDB" id="A0A835VCS9"/>
<name>A0A835VCS9_VANPL</name>